<feature type="transmembrane region" description="Helical" evidence="1">
    <location>
        <begin position="281"/>
        <end position="300"/>
    </location>
</feature>
<feature type="transmembrane region" description="Helical" evidence="1">
    <location>
        <begin position="113"/>
        <end position="133"/>
    </location>
</feature>
<proteinExistence type="predicted"/>
<feature type="transmembrane region" description="Helical" evidence="1">
    <location>
        <begin position="26"/>
        <end position="46"/>
    </location>
</feature>
<sequence length="412" mass="45918">MWLLPYLSLISQLPFGARHRLDNFTSVFLTIGSTMLAGYTLILTVLDNRWIARRFEALAYPNTVYAVRVLTFLHQAPLRVATQKSLLSSLVVLPQNDAWWYDLADFLKYTHTWSISAATSIIWVIVAYILTFVDSLADNSSTNSAWLWLPAVVVGWLQLSPKCDFGRLKSVLDRASAMSPKSTDIQLCKSTAMGKSCRGDFCYVSIGFGIRMGSAAWDRDAVDAYRRPRQPAYRSHWPSGIFTRMLFASLMASALQWGTIGVAALNAWYSPPKALGCLSGALSNIVWMMLIVSSVLSHYSNSYDKSFTSRPARAAHAARTTSEIQYRLGKMIATRNTIWIIVVCLFQLSTLYNECYCESAKLGLGNKADVIMEYLPRELDQVRIMWTVALVVTSGSALGLVGLISLVLDSHK</sequence>
<dbReference type="EMBL" id="GL945479">
    <property type="protein sequence ID" value="EGO00428.1"/>
    <property type="molecule type" value="Genomic_DNA"/>
</dbReference>
<evidence type="ECO:0000256" key="1">
    <source>
        <dbReference type="SAM" id="Phobius"/>
    </source>
</evidence>
<keyword evidence="1" id="KW-0472">Membrane</keyword>
<name>F8PUB5_SERL3</name>
<organism evidence="3">
    <name type="scientific">Serpula lacrymans var. lacrymans (strain S7.3)</name>
    <name type="common">Dry rot fungus</name>
    <dbReference type="NCBI Taxonomy" id="936435"/>
    <lineage>
        <taxon>Eukaryota</taxon>
        <taxon>Fungi</taxon>
        <taxon>Dikarya</taxon>
        <taxon>Basidiomycota</taxon>
        <taxon>Agaricomycotina</taxon>
        <taxon>Agaricomycetes</taxon>
        <taxon>Agaricomycetidae</taxon>
        <taxon>Boletales</taxon>
        <taxon>Coniophorineae</taxon>
        <taxon>Serpulaceae</taxon>
        <taxon>Serpula</taxon>
    </lineage>
</organism>
<dbReference type="Proteomes" id="UP000008063">
    <property type="component" value="Unassembled WGS sequence"/>
</dbReference>
<keyword evidence="1" id="KW-1133">Transmembrane helix</keyword>
<dbReference type="STRING" id="936435.F8PUB5"/>
<keyword evidence="1" id="KW-0812">Transmembrane</keyword>
<feature type="transmembrane region" description="Helical" evidence="1">
    <location>
        <begin position="145"/>
        <end position="161"/>
    </location>
</feature>
<feature type="transmembrane region" description="Helical" evidence="1">
    <location>
        <begin position="384"/>
        <end position="408"/>
    </location>
</feature>
<dbReference type="OrthoDB" id="5392263at2759"/>
<protein>
    <submittedName>
        <fullName evidence="2">Uncharacterized protein</fullName>
    </submittedName>
</protein>
<dbReference type="InParanoid" id="F8PUB5"/>
<reference evidence="3" key="1">
    <citation type="journal article" date="2011" name="Science">
        <title>The plant cell wall-decomposing machinery underlies the functional diversity of forest fungi.</title>
        <authorList>
            <person name="Eastwood D.C."/>
            <person name="Floudas D."/>
            <person name="Binder M."/>
            <person name="Majcherczyk A."/>
            <person name="Schneider P."/>
            <person name="Aerts A."/>
            <person name="Asiegbu F.O."/>
            <person name="Baker S.E."/>
            <person name="Barry K."/>
            <person name="Bendiksby M."/>
            <person name="Blumentritt M."/>
            <person name="Coutinho P.M."/>
            <person name="Cullen D."/>
            <person name="de Vries R.P."/>
            <person name="Gathman A."/>
            <person name="Goodell B."/>
            <person name="Henrissat B."/>
            <person name="Ihrmark K."/>
            <person name="Kauserud H."/>
            <person name="Kohler A."/>
            <person name="LaButti K."/>
            <person name="Lapidus A."/>
            <person name="Lavin J.L."/>
            <person name="Lee Y.-H."/>
            <person name="Lindquist E."/>
            <person name="Lilly W."/>
            <person name="Lucas S."/>
            <person name="Morin E."/>
            <person name="Murat C."/>
            <person name="Oguiza J.A."/>
            <person name="Park J."/>
            <person name="Pisabarro A.G."/>
            <person name="Riley R."/>
            <person name="Rosling A."/>
            <person name="Salamov A."/>
            <person name="Schmidt O."/>
            <person name="Schmutz J."/>
            <person name="Skrede I."/>
            <person name="Stenlid J."/>
            <person name="Wiebenga A."/>
            <person name="Xie X."/>
            <person name="Kuees U."/>
            <person name="Hibbett D.S."/>
            <person name="Hoffmeister D."/>
            <person name="Hoegberg N."/>
            <person name="Martin F."/>
            <person name="Grigoriev I.V."/>
            <person name="Watkinson S.C."/>
        </authorList>
    </citation>
    <scope>NUCLEOTIDE SEQUENCE [LARGE SCALE GENOMIC DNA]</scope>
    <source>
        <strain evidence="3">strain S7.3</strain>
    </source>
</reference>
<keyword evidence="3" id="KW-1185">Reference proteome</keyword>
<evidence type="ECO:0000313" key="2">
    <source>
        <dbReference type="EMBL" id="EGO00428.1"/>
    </source>
</evidence>
<evidence type="ECO:0000313" key="3">
    <source>
        <dbReference type="Proteomes" id="UP000008063"/>
    </source>
</evidence>
<dbReference type="AlphaFoldDB" id="F8PUB5"/>
<gene>
    <name evidence="2" type="ORF">SERLA73DRAFT_160296</name>
</gene>
<dbReference type="HOGENOM" id="CLU_015738_0_0_1"/>
<accession>F8PUB5</accession>
<feature type="transmembrane region" description="Helical" evidence="1">
    <location>
        <begin position="245"/>
        <end position="269"/>
    </location>
</feature>